<feature type="transmembrane region" description="Helical" evidence="7">
    <location>
        <begin position="274"/>
        <end position="300"/>
    </location>
</feature>
<keyword evidence="10" id="KW-1185">Reference proteome</keyword>
<evidence type="ECO:0000256" key="1">
    <source>
        <dbReference type="ARBA" id="ARBA00004651"/>
    </source>
</evidence>
<organism evidence="9 10">
    <name type="scientific">Limnohabitans radicicola</name>
    <dbReference type="NCBI Taxonomy" id="2771427"/>
    <lineage>
        <taxon>Bacteria</taxon>
        <taxon>Pseudomonadati</taxon>
        <taxon>Pseudomonadota</taxon>
        <taxon>Betaproteobacteria</taxon>
        <taxon>Burkholderiales</taxon>
        <taxon>Comamonadaceae</taxon>
        <taxon>Limnohabitans</taxon>
    </lineage>
</organism>
<name>A0A927FHN6_9BURK</name>
<evidence type="ECO:0000256" key="2">
    <source>
        <dbReference type="ARBA" id="ARBA00022448"/>
    </source>
</evidence>
<dbReference type="AlphaFoldDB" id="A0A927FHN6"/>
<evidence type="ECO:0000256" key="4">
    <source>
        <dbReference type="ARBA" id="ARBA00022692"/>
    </source>
</evidence>
<dbReference type="Pfam" id="PF00528">
    <property type="entry name" value="BPD_transp_1"/>
    <property type="match status" value="1"/>
</dbReference>
<dbReference type="PANTHER" id="PTHR30465:SF74">
    <property type="entry name" value="OLIGOPEPTIDE TRANSPORT SYSTEM PERMEASE PROTEIN OPPB"/>
    <property type="match status" value="1"/>
</dbReference>
<feature type="transmembrane region" description="Helical" evidence="7">
    <location>
        <begin position="98"/>
        <end position="122"/>
    </location>
</feature>
<dbReference type="InterPro" id="IPR000515">
    <property type="entry name" value="MetI-like"/>
</dbReference>
<accession>A0A927FHN6</accession>
<comment type="similarity">
    <text evidence="7">Belongs to the binding-protein-dependent transport system permease family.</text>
</comment>
<comment type="caution">
    <text evidence="9">The sequence shown here is derived from an EMBL/GenBank/DDBJ whole genome shotgun (WGS) entry which is preliminary data.</text>
</comment>
<feature type="domain" description="ABC transmembrane type-1" evidence="8">
    <location>
        <begin position="94"/>
        <end position="297"/>
    </location>
</feature>
<reference evidence="9" key="1">
    <citation type="submission" date="2020-09" db="EMBL/GenBank/DDBJ databases">
        <title>Genome seq and assembly of Limnohabitants sp.</title>
        <authorList>
            <person name="Chhetri G."/>
        </authorList>
    </citation>
    <scope>NUCLEOTIDE SEQUENCE</scope>
    <source>
        <strain evidence="9">JUR4</strain>
    </source>
</reference>
<evidence type="ECO:0000256" key="5">
    <source>
        <dbReference type="ARBA" id="ARBA00022989"/>
    </source>
</evidence>
<evidence type="ECO:0000259" key="8">
    <source>
        <dbReference type="PROSITE" id="PS50928"/>
    </source>
</evidence>
<sequence>MLAYTFRRLLITIPTLLVVIGVVYILLFSAPGGPFDSERVVPEAIQAQLMSKYHLDLPYWKQYLLYIGQLLQGDLGVSYRYADWSVNELVGSALPVSLTIGGLSIILSLLIGVLLGALAALYRNSFVDYLVMALGSLGSVVPSFVLGPLLVLAFAIGLQWLPSGGWDHFSWQFMVLPVSLLTLINVSTLARIMRASMVEVMGSNYIRTARAKGLPMHLIVFRHALRPSLLPVVTIVGPLAVSSITAALVTESIFSIPGLGILVVNGAANRDYTLVLGLVVLITTLVVLVNLCVDLIYAFLDPRSRA</sequence>
<dbReference type="EMBL" id="JACYFT010000002">
    <property type="protein sequence ID" value="MBD8051166.1"/>
    <property type="molecule type" value="Genomic_DNA"/>
</dbReference>
<dbReference type="InterPro" id="IPR035906">
    <property type="entry name" value="MetI-like_sf"/>
</dbReference>
<dbReference type="PROSITE" id="PS50928">
    <property type="entry name" value="ABC_TM1"/>
    <property type="match status" value="1"/>
</dbReference>
<keyword evidence="3" id="KW-1003">Cell membrane</keyword>
<dbReference type="GO" id="GO:0005886">
    <property type="term" value="C:plasma membrane"/>
    <property type="evidence" value="ECO:0007669"/>
    <property type="project" value="UniProtKB-SubCell"/>
</dbReference>
<keyword evidence="4 7" id="KW-0812">Transmembrane</keyword>
<keyword evidence="5 7" id="KW-1133">Transmembrane helix</keyword>
<dbReference type="SUPFAM" id="SSF161098">
    <property type="entry name" value="MetI-like"/>
    <property type="match status" value="1"/>
</dbReference>
<comment type="subcellular location">
    <subcellularLocation>
        <location evidence="1 7">Cell membrane</location>
        <topology evidence="1 7">Multi-pass membrane protein</topology>
    </subcellularLocation>
</comment>
<feature type="transmembrane region" description="Helical" evidence="7">
    <location>
        <begin position="9"/>
        <end position="30"/>
    </location>
</feature>
<evidence type="ECO:0000256" key="3">
    <source>
        <dbReference type="ARBA" id="ARBA00022475"/>
    </source>
</evidence>
<feature type="transmembrane region" description="Helical" evidence="7">
    <location>
        <begin position="129"/>
        <end position="157"/>
    </location>
</feature>
<keyword evidence="6 7" id="KW-0472">Membrane</keyword>
<evidence type="ECO:0000313" key="9">
    <source>
        <dbReference type="EMBL" id="MBD8051166.1"/>
    </source>
</evidence>
<keyword evidence="2 7" id="KW-0813">Transport</keyword>
<gene>
    <name evidence="9" type="ORF">IC609_11455</name>
</gene>
<dbReference type="GO" id="GO:0055085">
    <property type="term" value="P:transmembrane transport"/>
    <property type="evidence" value="ECO:0007669"/>
    <property type="project" value="InterPro"/>
</dbReference>
<evidence type="ECO:0000256" key="6">
    <source>
        <dbReference type="ARBA" id="ARBA00023136"/>
    </source>
</evidence>
<evidence type="ECO:0000256" key="7">
    <source>
        <dbReference type="RuleBase" id="RU363032"/>
    </source>
</evidence>
<feature type="transmembrane region" description="Helical" evidence="7">
    <location>
        <begin position="169"/>
        <end position="190"/>
    </location>
</feature>
<dbReference type="CDD" id="cd06261">
    <property type="entry name" value="TM_PBP2"/>
    <property type="match status" value="1"/>
</dbReference>
<evidence type="ECO:0000313" key="10">
    <source>
        <dbReference type="Proteomes" id="UP000647424"/>
    </source>
</evidence>
<dbReference type="Gene3D" id="1.10.3720.10">
    <property type="entry name" value="MetI-like"/>
    <property type="match status" value="1"/>
</dbReference>
<proteinExistence type="inferred from homology"/>
<dbReference type="Proteomes" id="UP000647424">
    <property type="component" value="Unassembled WGS sequence"/>
</dbReference>
<protein>
    <submittedName>
        <fullName evidence="9">ABC transporter permease subunit</fullName>
    </submittedName>
</protein>
<dbReference type="RefSeq" id="WP_191819623.1">
    <property type="nucleotide sequence ID" value="NZ_JACYFT010000002.1"/>
</dbReference>
<dbReference type="PANTHER" id="PTHR30465">
    <property type="entry name" value="INNER MEMBRANE ABC TRANSPORTER"/>
    <property type="match status" value="1"/>
</dbReference>